<comment type="caution">
    <text evidence="2">The sequence shown here is derived from an EMBL/GenBank/DDBJ whole genome shotgun (WGS) entry which is preliminary data.</text>
</comment>
<feature type="non-terminal residue" evidence="2">
    <location>
        <position position="1"/>
    </location>
</feature>
<name>A0A392RH92_9FABA</name>
<protein>
    <submittedName>
        <fullName evidence="2">Uncharacterized protein</fullName>
    </submittedName>
</protein>
<proteinExistence type="predicted"/>
<feature type="compositionally biased region" description="Basic and acidic residues" evidence="1">
    <location>
        <begin position="1"/>
        <end position="18"/>
    </location>
</feature>
<feature type="compositionally biased region" description="Polar residues" evidence="1">
    <location>
        <begin position="48"/>
        <end position="58"/>
    </location>
</feature>
<feature type="non-terminal residue" evidence="2">
    <location>
        <position position="129"/>
    </location>
</feature>
<evidence type="ECO:0000313" key="3">
    <source>
        <dbReference type="Proteomes" id="UP000265520"/>
    </source>
</evidence>
<dbReference type="AlphaFoldDB" id="A0A392RH92"/>
<keyword evidence="3" id="KW-1185">Reference proteome</keyword>
<dbReference type="Proteomes" id="UP000265520">
    <property type="component" value="Unassembled WGS sequence"/>
</dbReference>
<organism evidence="2 3">
    <name type="scientific">Trifolium medium</name>
    <dbReference type="NCBI Taxonomy" id="97028"/>
    <lineage>
        <taxon>Eukaryota</taxon>
        <taxon>Viridiplantae</taxon>
        <taxon>Streptophyta</taxon>
        <taxon>Embryophyta</taxon>
        <taxon>Tracheophyta</taxon>
        <taxon>Spermatophyta</taxon>
        <taxon>Magnoliopsida</taxon>
        <taxon>eudicotyledons</taxon>
        <taxon>Gunneridae</taxon>
        <taxon>Pentapetalae</taxon>
        <taxon>rosids</taxon>
        <taxon>fabids</taxon>
        <taxon>Fabales</taxon>
        <taxon>Fabaceae</taxon>
        <taxon>Papilionoideae</taxon>
        <taxon>50 kb inversion clade</taxon>
        <taxon>NPAAA clade</taxon>
        <taxon>Hologalegina</taxon>
        <taxon>IRL clade</taxon>
        <taxon>Trifolieae</taxon>
        <taxon>Trifolium</taxon>
    </lineage>
</organism>
<reference evidence="2 3" key="1">
    <citation type="journal article" date="2018" name="Front. Plant Sci.">
        <title>Red Clover (Trifolium pratense) and Zigzag Clover (T. medium) - A Picture of Genomic Similarities and Differences.</title>
        <authorList>
            <person name="Dluhosova J."/>
            <person name="Istvanek J."/>
            <person name="Nedelnik J."/>
            <person name="Repkova J."/>
        </authorList>
    </citation>
    <scope>NUCLEOTIDE SEQUENCE [LARGE SCALE GENOMIC DNA]</scope>
    <source>
        <strain evidence="3">cv. 10/8</strain>
        <tissue evidence="2">Leaf</tissue>
    </source>
</reference>
<evidence type="ECO:0000313" key="2">
    <source>
        <dbReference type="EMBL" id="MCI35973.1"/>
    </source>
</evidence>
<sequence length="129" mass="14242">EGKTEETKEKTQEKKEVGANEGNPTPTASQKDLVDSHLQIEITKENEIQAQPSNQQVKDPSPQKGIEEIQPDLDQDKPDVEVPTVDAEKTPTQVEFHGTSAVEANPQRPPQDMAQHDVIIVDAPTAERK</sequence>
<feature type="region of interest" description="Disordered" evidence="1">
    <location>
        <begin position="1"/>
        <end position="129"/>
    </location>
</feature>
<evidence type="ECO:0000256" key="1">
    <source>
        <dbReference type="SAM" id="MobiDB-lite"/>
    </source>
</evidence>
<accession>A0A392RH92</accession>
<dbReference type="EMBL" id="LXQA010228919">
    <property type="protein sequence ID" value="MCI35973.1"/>
    <property type="molecule type" value="Genomic_DNA"/>
</dbReference>